<keyword evidence="2" id="KW-1185">Reference proteome</keyword>
<proteinExistence type="predicted"/>
<dbReference type="AlphaFoldDB" id="S7THB4"/>
<protein>
    <submittedName>
        <fullName evidence="1">Uncharacterized protein</fullName>
    </submittedName>
</protein>
<organism evidence="1 2">
    <name type="scientific">Desulfococcus multivorans DSM 2059</name>
    <dbReference type="NCBI Taxonomy" id="1121405"/>
    <lineage>
        <taxon>Bacteria</taxon>
        <taxon>Pseudomonadati</taxon>
        <taxon>Thermodesulfobacteriota</taxon>
        <taxon>Desulfobacteria</taxon>
        <taxon>Desulfobacterales</taxon>
        <taxon>Desulfococcaceae</taxon>
        <taxon>Desulfococcus</taxon>
    </lineage>
</organism>
<comment type="caution">
    <text evidence="1">The sequence shown here is derived from an EMBL/GenBank/DDBJ whole genome shotgun (WGS) entry which is preliminary data.</text>
</comment>
<gene>
    <name evidence="1" type="ORF">dsmv_0715</name>
</gene>
<reference evidence="1 2" key="1">
    <citation type="journal article" date="2013" name="Genome Announc.">
        <title>Draft genome sequences for three mercury-methylating, sulfate-reducing bacteria.</title>
        <authorList>
            <person name="Brown S.D."/>
            <person name="Hurt R.A.Jr."/>
            <person name="Gilmour C.C."/>
            <person name="Elias D.A."/>
        </authorList>
    </citation>
    <scope>NUCLEOTIDE SEQUENCE [LARGE SCALE GENOMIC DNA]</scope>
    <source>
        <strain evidence="1 2">DSM 2059</strain>
    </source>
</reference>
<name>S7THB4_DESML</name>
<sequence length="45" mass="5272">MRRWRIWDNYQGINTFPSSKGEGIIVLTVRHGETRIYGFVFAEGI</sequence>
<evidence type="ECO:0000313" key="1">
    <source>
        <dbReference type="EMBL" id="EPR36010.1"/>
    </source>
</evidence>
<dbReference type="Proteomes" id="UP000014977">
    <property type="component" value="Unassembled WGS sequence"/>
</dbReference>
<evidence type="ECO:0000313" key="2">
    <source>
        <dbReference type="Proteomes" id="UP000014977"/>
    </source>
</evidence>
<dbReference type="EMBL" id="ATHJ01000105">
    <property type="protein sequence ID" value="EPR36010.1"/>
    <property type="molecule type" value="Genomic_DNA"/>
</dbReference>
<accession>S7THB4</accession>